<proteinExistence type="predicted"/>
<accession>A0AAW5V7N6</accession>
<reference evidence="1" key="1">
    <citation type="submission" date="2022-06" db="EMBL/GenBank/DDBJ databases">
        <title>Leptospira isolates from biofilms formed at urban environments.</title>
        <authorList>
            <person name="Ribeiro P.S."/>
            <person name="Sousa T."/>
            <person name="Carvalho N."/>
            <person name="Aburjaile F."/>
            <person name="Neves F."/>
            <person name="Oliveira D."/>
            <person name="Blanco L."/>
            <person name="Lima J."/>
            <person name="Costa F."/>
            <person name="Brenig B."/>
            <person name="Soares S."/>
            <person name="Ramos R."/>
            <person name="Goes-Neto A."/>
            <person name="Matiuzzi M."/>
            <person name="Azevedo V."/>
            <person name="Ristow P."/>
        </authorList>
    </citation>
    <scope>NUCLEOTIDE SEQUENCE</scope>
    <source>
        <strain evidence="1">VSF7</strain>
    </source>
</reference>
<dbReference type="Proteomes" id="UP001209694">
    <property type="component" value="Unassembled WGS sequence"/>
</dbReference>
<organism evidence="1 2">
    <name type="scientific">Leptospira levettii</name>
    <dbReference type="NCBI Taxonomy" id="2023178"/>
    <lineage>
        <taxon>Bacteria</taxon>
        <taxon>Pseudomonadati</taxon>
        <taxon>Spirochaetota</taxon>
        <taxon>Spirochaetia</taxon>
        <taxon>Leptospirales</taxon>
        <taxon>Leptospiraceae</taxon>
        <taxon>Leptospira</taxon>
    </lineage>
</organism>
<comment type="caution">
    <text evidence="1">The sequence shown here is derived from an EMBL/GenBank/DDBJ whole genome shotgun (WGS) entry which is preliminary data.</text>
</comment>
<evidence type="ECO:0000313" key="1">
    <source>
        <dbReference type="EMBL" id="MCW7513769.1"/>
    </source>
</evidence>
<dbReference type="EMBL" id="JAMQQD010000001">
    <property type="protein sequence ID" value="MCW7513769.1"/>
    <property type="molecule type" value="Genomic_DNA"/>
</dbReference>
<gene>
    <name evidence="1" type="ORF">ND810_01270</name>
</gene>
<name>A0AAW5V7N6_9LEPT</name>
<protein>
    <submittedName>
        <fullName evidence="1">Uncharacterized protein</fullName>
    </submittedName>
</protein>
<sequence length="48" mass="5542">MGIKKKVALPYDLSKQITKEEGNRFPLIKFVDSVLTLNLKSHMVCYMI</sequence>
<dbReference type="AlphaFoldDB" id="A0AAW5V7N6"/>
<evidence type="ECO:0000313" key="2">
    <source>
        <dbReference type="Proteomes" id="UP001209694"/>
    </source>
</evidence>